<keyword evidence="2" id="KW-1185">Reference proteome</keyword>
<evidence type="ECO:0000313" key="2">
    <source>
        <dbReference type="Proteomes" id="UP001283361"/>
    </source>
</evidence>
<gene>
    <name evidence="1" type="ORF">RRG08_050044</name>
</gene>
<comment type="caution">
    <text evidence="1">The sequence shown here is derived from an EMBL/GenBank/DDBJ whole genome shotgun (WGS) entry which is preliminary data.</text>
</comment>
<organism evidence="1 2">
    <name type="scientific">Elysia crispata</name>
    <name type="common">lettuce slug</name>
    <dbReference type="NCBI Taxonomy" id="231223"/>
    <lineage>
        <taxon>Eukaryota</taxon>
        <taxon>Metazoa</taxon>
        <taxon>Spiralia</taxon>
        <taxon>Lophotrochozoa</taxon>
        <taxon>Mollusca</taxon>
        <taxon>Gastropoda</taxon>
        <taxon>Heterobranchia</taxon>
        <taxon>Euthyneura</taxon>
        <taxon>Panpulmonata</taxon>
        <taxon>Sacoglossa</taxon>
        <taxon>Placobranchoidea</taxon>
        <taxon>Plakobranchidae</taxon>
        <taxon>Elysia</taxon>
    </lineage>
</organism>
<dbReference type="Proteomes" id="UP001283361">
    <property type="component" value="Unassembled WGS sequence"/>
</dbReference>
<protein>
    <submittedName>
        <fullName evidence="1">Uncharacterized protein</fullName>
    </submittedName>
</protein>
<evidence type="ECO:0000313" key="1">
    <source>
        <dbReference type="EMBL" id="KAK3802158.1"/>
    </source>
</evidence>
<dbReference type="AlphaFoldDB" id="A0AAE1B9V4"/>
<accession>A0AAE1B9V4</accession>
<dbReference type="EMBL" id="JAWDGP010000265">
    <property type="protein sequence ID" value="KAK3802158.1"/>
    <property type="molecule type" value="Genomic_DNA"/>
</dbReference>
<name>A0AAE1B9V4_9GAST</name>
<reference evidence="1" key="1">
    <citation type="journal article" date="2023" name="G3 (Bethesda)">
        <title>A reference genome for the long-term kleptoplast-retaining sea slug Elysia crispata morphotype clarki.</title>
        <authorList>
            <person name="Eastman K.E."/>
            <person name="Pendleton A.L."/>
            <person name="Shaikh M.A."/>
            <person name="Suttiyut T."/>
            <person name="Ogas R."/>
            <person name="Tomko P."/>
            <person name="Gavelis G."/>
            <person name="Widhalm J.R."/>
            <person name="Wisecaver J.H."/>
        </authorList>
    </citation>
    <scope>NUCLEOTIDE SEQUENCE</scope>
    <source>
        <strain evidence="1">ECLA1</strain>
    </source>
</reference>
<proteinExistence type="predicted"/>
<sequence>MIVVFQMIALSPIHKSQRLFRIRTEKETQRFTRFALRKLSLSVRELWNQRDSTPDIPGAFPNTLVTASTQRIAYTATAQWCMHWHLLLWEYTLFYCAEYRITGVYCSRKSFVAKN</sequence>